<evidence type="ECO:0000256" key="3">
    <source>
        <dbReference type="ARBA" id="ARBA00022692"/>
    </source>
</evidence>
<dbReference type="STRING" id="1796616.A4V09_04590"/>
<feature type="transmembrane region" description="Helical" evidence="6">
    <location>
        <begin position="166"/>
        <end position="188"/>
    </location>
</feature>
<keyword evidence="3 6" id="KW-0812">Transmembrane</keyword>
<evidence type="ECO:0008006" key="9">
    <source>
        <dbReference type="Google" id="ProtNLM"/>
    </source>
</evidence>
<dbReference type="GO" id="GO:0016787">
    <property type="term" value="F:hydrolase activity"/>
    <property type="evidence" value="ECO:0007669"/>
    <property type="project" value="TreeGrafter"/>
</dbReference>
<feature type="transmembrane region" description="Helical" evidence="6">
    <location>
        <begin position="6"/>
        <end position="25"/>
    </location>
</feature>
<dbReference type="InterPro" id="IPR012506">
    <property type="entry name" value="TMEM86B-like"/>
</dbReference>
<evidence type="ECO:0000256" key="5">
    <source>
        <dbReference type="ARBA" id="ARBA00023136"/>
    </source>
</evidence>
<dbReference type="GO" id="GO:0016020">
    <property type="term" value="C:membrane"/>
    <property type="evidence" value="ECO:0007669"/>
    <property type="project" value="UniProtKB-SubCell"/>
</dbReference>
<proteinExistence type="inferred from homology"/>
<evidence type="ECO:0000256" key="1">
    <source>
        <dbReference type="ARBA" id="ARBA00004141"/>
    </source>
</evidence>
<evidence type="ECO:0000256" key="6">
    <source>
        <dbReference type="SAM" id="Phobius"/>
    </source>
</evidence>
<feature type="transmembrane region" description="Helical" evidence="6">
    <location>
        <begin position="109"/>
        <end position="127"/>
    </location>
</feature>
<keyword evidence="4 6" id="KW-1133">Transmembrane helix</keyword>
<evidence type="ECO:0000313" key="7">
    <source>
        <dbReference type="EMBL" id="ANU75100.2"/>
    </source>
</evidence>
<comment type="similarity">
    <text evidence="2">Belongs to the TMEM86 family.</text>
</comment>
<evidence type="ECO:0000256" key="2">
    <source>
        <dbReference type="ARBA" id="ARBA00007375"/>
    </source>
</evidence>
<feature type="transmembrane region" description="Helical" evidence="6">
    <location>
        <begin position="139"/>
        <end position="160"/>
    </location>
</feature>
<keyword evidence="5 6" id="KW-0472">Membrane</keyword>
<feature type="transmembrane region" description="Helical" evidence="6">
    <location>
        <begin position="37"/>
        <end position="56"/>
    </location>
</feature>
<reference evidence="7" key="1">
    <citation type="submission" date="2017-04" db="EMBL/GenBank/DDBJ databases">
        <title>Complete Genome Sequences of Twelve Strains of a Stable Defined Moderately Diverse Mouse Microbiota 2 (sDMDMm2).</title>
        <authorList>
            <person name="Uchimura Y."/>
            <person name="Wyss M."/>
            <person name="Brugiroux S."/>
            <person name="Limenitakis J.P."/>
            <person name="Stecher B."/>
            <person name="McCoy K.D."/>
            <person name="Macpherson A.J."/>
        </authorList>
    </citation>
    <scope>NUCLEOTIDE SEQUENCE</scope>
    <source>
        <strain evidence="7">YL58</strain>
    </source>
</reference>
<dbReference type="EMBL" id="CP015405">
    <property type="protein sequence ID" value="ANU75100.2"/>
    <property type="molecule type" value="Genomic_DNA"/>
</dbReference>
<feature type="transmembrane region" description="Helical" evidence="6">
    <location>
        <begin position="200"/>
        <end position="219"/>
    </location>
</feature>
<evidence type="ECO:0000256" key="4">
    <source>
        <dbReference type="ARBA" id="ARBA00022989"/>
    </source>
</evidence>
<organism evidence="7 8">
    <name type="scientific">Blautia pseudococcoides</name>
    <dbReference type="NCBI Taxonomy" id="1796616"/>
    <lineage>
        <taxon>Bacteria</taxon>
        <taxon>Bacillati</taxon>
        <taxon>Bacillota</taxon>
        <taxon>Clostridia</taxon>
        <taxon>Lachnospirales</taxon>
        <taxon>Lachnospiraceae</taxon>
        <taxon>Blautia</taxon>
    </lineage>
</organism>
<dbReference type="PANTHER" id="PTHR31885">
    <property type="entry name" value="GH04784P"/>
    <property type="match status" value="1"/>
</dbReference>
<protein>
    <recommendedName>
        <fullName evidence="9">Membrane protein YhhN</fullName>
    </recommendedName>
</protein>
<keyword evidence="8" id="KW-1185">Reference proteome</keyword>
<gene>
    <name evidence="7" type="ORF">A4V09_04590</name>
</gene>
<dbReference type="Proteomes" id="UP000092574">
    <property type="component" value="Chromosome"/>
</dbReference>
<dbReference type="OrthoDB" id="1976258at2"/>
<sequence>MCLKGWEIFFLSAAAVLMVFLGTTYVRKKHKTGRKEIVYKVSATLMAVLPALYLALREQSRVSWFIAVGTIFCMAADALLEVHFVTGAAVFAAAHVCFIAGLLGLASPAWYTAVLLCCVYAVLFAILRPYMRKLGKLAVLGALYVAFLCAMFSMAGTVFLESPGPSGAAAALGGAAFLASDTILAVNLLGENNSRKLDKILLVLYYGAVYLLAVCRYLPG</sequence>
<name>A0A1C7I621_9FIRM</name>
<comment type="subcellular location">
    <subcellularLocation>
        <location evidence="1">Membrane</location>
        <topology evidence="1">Multi-pass membrane protein</topology>
    </subcellularLocation>
</comment>
<dbReference type="AlphaFoldDB" id="A0A1C7I621"/>
<dbReference type="Pfam" id="PF07947">
    <property type="entry name" value="YhhN"/>
    <property type="match status" value="1"/>
</dbReference>
<dbReference type="PANTHER" id="PTHR31885:SF6">
    <property type="entry name" value="GH04784P"/>
    <property type="match status" value="1"/>
</dbReference>
<dbReference type="KEGG" id="byl:A4V09_04590"/>
<feature type="transmembrane region" description="Helical" evidence="6">
    <location>
        <begin position="62"/>
        <end position="80"/>
    </location>
</feature>
<evidence type="ECO:0000313" key="8">
    <source>
        <dbReference type="Proteomes" id="UP000092574"/>
    </source>
</evidence>
<accession>A0A1C7I621</accession>